<proteinExistence type="inferred from homology"/>
<keyword evidence="9 13" id="KW-0066">ATP synthesis</keyword>
<comment type="caution">
    <text evidence="15">The sequence shown here is derived from an EMBL/GenBank/DDBJ whole genome shotgun (WGS) entry which is preliminary data.</text>
</comment>
<evidence type="ECO:0000313" key="15">
    <source>
        <dbReference type="EMBL" id="PRQ03275.1"/>
    </source>
</evidence>
<dbReference type="PANTHER" id="PTHR33445">
    <property type="entry name" value="ATP SYNTHASE SUBUNIT B', CHLOROPLASTIC"/>
    <property type="match status" value="1"/>
</dbReference>
<evidence type="ECO:0000256" key="13">
    <source>
        <dbReference type="HAMAP-Rule" id="MF_01398"/>
    </source>
</evidence>
<evidence type="ECO:0000256" key="2">
    <source>
        <dbReference type="ARBA" id="ARBA00022448"/>
    </source>
</evidence>
<sequence>MTNTALLVASESLPVVDIDNTIFLQAILFLFLFVVLHFLLFKPWLEIRERRTARIGGALEQAVSLRATARESEAEYSERLAKARDEAIGLRSDRRREAETQEAEIVGVARREAASALEAQKLVLAEQTETARAELGGRVDTLADDIAQQILGRSAS</sequence>
<evidence type="ECO:0000256" key="8">
    <source>
        <dbReference type="ARBA" id="ARBA00023136"/>
    </source>
</evidence>
<protein>
    <recommendedName>
        <fullName evidence="13">ATP synthase subunit b</fullName>
    </recommendedName>
    <alternativeName>
        <fullName evidence="13">ATP synthase F(0) sector subunit b</fullName>
    </alternativeName>
    <alternativeName>
        <fullName evidence="13">ATPase subunit I</fullName>
    </alternativeName>
    <alternativeName>
        <fullName evidence="13">F-type ATPase subunit b</fullName>
        <shortName evidence="13">F-ATPase subunit b</shortName>
    </alternativeName>
</protein>
<dbReference type="PANTHER" id="PTHR33445:SF2">
    <property type="entry name" value="ATP SYNTHASE SUBUNIT B', CHLOROPLASTIC"/>
    <property type="match status" value="1"/>
</dbReference>
<dbReference type="InterPro" id="IPR050059">
    <property type="entry name" value="ATP_synthase_B_chain"/>
</dbReference>
<accession>A0A2S9YDV1</accession>
<evidence type="ECO:0000256" key="6">
    <source>
        <dbReference type="ARBA" id="ARBA00022989"/>
    </source>
</evidence>
<dbReference type="InterPro" id="IPR002146">
    <property type="entry name" value="ATP_synth_b/b'su_bac/chlpt"/>
</dbReference>
<keyword evidence="4 13" id="KW-0812">Transmembrane</keyword>
<evidence type="ECO:0000256" key="5">
    <source>
        <dbReference type="ARBA" id="ARBA00022781"/>
    </source>
</evidence>
<name>A0A2S9YDV1_9BACT</name>
<keyword evidence="5 13" id="KW-0375">Hydrogen ion transport</keyword>
<evidence type="ECO:0000256" key="4">
    <source>
        <dbReference type="ARBA" id="ARBA00022692"/>
    </source>
</evidence>
<keyword evidence="16" id="KW-1185">Reference proteome</keyword>
<dbReference type="EMBL" id="PVNK01000097">
    <property type="protein sequence ID" value="PRQ03275.1"/>
    <property type="molecule type" value="Genomic_DNA"/>
</dbReference>
<evidence type="ECO:0000256" key="7">
    <source>
        <dbReference type="ARBA" id="ARBA00023065"/>
    </source>
</evidence>
<dbReference type="Pfam" id="PF00430">
    <property type="entry name" value="ATP-synt_B"/>
    <property type="match status" value="1"/>
</dbReference>
<comment type="subunit">
    <text evidence="13">F-type ATPases have 2 components, F(1) - the catalytic core - and F(0) - the membrane proton channel. F(1) has five subunits: alpha(3), beta(3), gamma(1), delta(1), epsilon(1). F(0) has three main subunits: a(1), b(2) and c(10-14). The alpha and beta chains form an alternating ring which encloses part of the gamma chain. F(1) is attached to F(0) by a central stalk formed by the gamma and epsilon chains, while a peripheral stalk is formed by the delta and b chains.</text>
</comment>
<dbReference type="Proteomes" id="UP000237968">
    <property type="component" value="Unassembled WGS sequence"/>
</dbReference>
<evidence type="ECO:0000256" key="10">
    <source>
        <dbReference type="ARBA" id="ARBA00025198"/>
    </source>
</evidence>
<dbReference type="GO" id="GO:0045259">
    <property type="term" value="C:proton-transporting ATP synthase complex"/>
    <property type="evidence" value="ECO:0007669"/>
    <property type="project" value="UniProtKB-KW"/>
</dbReference>
<keyword evidence="6 13" id="KW-1133">Transmembrane helix</keyword>
<dbReference type="GO" id="GO:0046933">
    <property type="term" value="F:proton-transporting ATP synthase activity, rotational mechanism"/>
    <property type="evidence" value="ECO:0007669"/>
    <property type="project" value="UniProtKB-UniRule"/>
</dbReference>
<keyword evidence="3 13" id="KW-0138">CF(0)</keyword>
<evidence type="ECO:0000256" key="3">
    <source>
        <dbReference type="ARBA" id="ARBA00022547"/>
    </source>
</evidence>
<dbReference type="AlphaFoldDB" id="A0A2S9YDV1"/>
<evidence type="ECO:0000256" key="1">
    <source>
        <dbReference type="ARBA" id="ARBA00005513"/>
    </source>
</evidence>
<keyword evidence="8 13" id="KW-0472">Membrane</keyword>
<keyword evidence="13" id="KW-1003">Cell membrane</keyword>
<organism evidence="15 16">
    <name type="scientific">Enhygromyxa salina</name>
    <dbReference type="NCBI Taxonomy" id="215803"/>
    <lineage>
        <taxon>Bacteria</taxon>
        <taxon>Pseudomonadati</taxon>
        <taxon>Myxococcota</taxon>
        <taxon>Polyangia</taxon>
        <taxon>Nannocystales</taxon>
        <taxon>Nannocystaceae</taxon>
        <taxon>Enhygromyxa</taxon>
    </lineage>
</organism>
<comment type="function">
    <text evidence="10 13">F(1)F(0) ATP synthase produces ATP from ADP in the presence of a proton or sodium gradient. F-type ATPases consist of two structural domains, F(1) containing the extramembraneous catalytic core and F(0) containing the membrane proton channel, linked together by a central stalk and a peripheral stalk. During catalysis, ATP synthesis in the catalytic domain of F(1) is coupled via a rotary mechanism of the central stalk subunits to proton translocation.</text>
</comment>
<keyword evidence="7 13" id="KW-0406">Ion transport</keyword>
<evidence type="ECO:0000313" key="16">
    <source>
        <dbReference type="Proteomes" id="UP000237968"/>
    </source>
</evidence>
<keyword evidence="2 13" id="KW-0813">Transport</keyword>
<dbReference type="RefSeq" id="WP_181197544.1">
    <property type="nucleotide sequence ID" value="NZ_PVNK01000097.1"/>
</dbReference>
<dbReference type="GO" id="GO:0046961">
    <property type="term" value="F:proton-transporting ATPase activity, rotational mechanism"/>
    <property type="evidence" value="ECO:0007669"/>
    <property type="project" value="TreeGrafter"/>
</dbReference>
<gene>
    <name evidence="15" type="primary">atpF_2</name>
    <name evidence="13" type="synonym">atpF</name>
    <name evidence="15" type="ORF">ENSA5_17600</name>
</gene>
<comment type="function">
    <text evidence="11">Component of the F(0) channel, it forms part of the peripheral stalk, linking F(1) to F(0). The b'-subunit is a diverged and duplicated form of b found in plants and photosynthetic bacteria.</text>
</comment>
<evidence type="ECO:0000256" key="9">
    <source>
        <dbReference type="ARBA" id="ARBA00023310"/>
    </source>
</evidence>
<dbReference type="CDD" id="cd06503">
    <property type="entry name" value="ATP-synt_Fo_b"/>
    <property type="match status" value="1"/>
</dbReference>
<evidence type="ECO:0000256" key="12">
    <source>
        <dbReference type="ARBA" id="ARBA00037847"/>
    </source>
</evidence>
<dbReference type="GO" id="GO:0012505">
    <property type="term" value="C:endomembrane system"/>
    <property type="evidence" value="ECO:0007669"/>
    <property type="project" value="UniProtKB-SubCell"/>
</dbReference>
<dbReference type="GO" id="GO:0005886">
    <property type="term" value="C:plasma membrane"/>
    <property type="evidence" value="ECO:0007669"/>
    <property type="project" value="UniProtKB-SubCell"/>
</dbReference>
<comment type="subcellular location">
    <subcellularLocation>
        <location evidence="13">Cell membrane</location>
        <topology evidence="13">Single-pass membrane protein</topology>
    </subcellularLocation>
    <subcellularLocation>
        <location evidence="12">Endomembrane system</location>
        <topology evidence="12">Single-pass membrane protein</topology>
    </subcellularLocation>
</comment>
<reference evidence="15 16" key="1">
    <citation type="submission" date="2018-03" db="EMBL/GenBank/DDBJ databases">
        <title>Draft Genome Sequences of the Obligatory Marine Myxobacteria Enhygromyxa salina SWB005.</title>
        <authorList>
            <person name="Poehlein A."/>
            <person name="Moghaddam J.A."/>
            <person name="Harms H."/>
            <person name="Alanjari M."/>
            <person name="Koenig G.M."/>
            <person name="Daniel R."/>
            <person name="Schaeberle T.F."/>
        </authorList>
    </citation>
    <scope>NUCLEOTIDE SEQUENCE [LARGE SCALE GENOMIC DNA]</scope>
    <source>
        <strain evidence="15 16">SWB005</strain>
    </source>
</reference>
<dbReference type="HAMAP" id="MF_01398">
    <property type="entry name" value="ATP_synth_b_bprime"/>
    <property type="match status" value="1"/>
</dbReference>
<evidence type="ECO:0000256" key="14">
    <source>
        <dbReference type="RuleBase" id="RU003848"/>
    </source>
</evidence>
<feature type="transmembrane region" description="Helical" evidence="13">
    <location>
        <begin position="22"/>
        <end position="41"/>
    </location>
</feature>
<comment type="similarity">
    <text evidence="1 13 14">Belongs to the ATPase B chain family.</text>
</comment>
<evidence type="ECO:0000256" key="11">
    <source>
        <dbReference type="ARBA" id="ARBA00025614"/>
    </source>
</evidence>